<sequence length="286" mass="31976">MMKKMMNLKYFKLAMALGLTLLVSACGNDESKVNVENKTAEKKTIVVAFGPSSYGTQFTTAIQPILEAQGYKVIPKVFSQNAQINRSMKDGEIDASIFQSVAYMEDINRLLGMDMVKLADTASAPQSLRSSRHQSLDAIKDGMTITVPNDPVNAERAARILEDLGWIKIKEGIDPIKFSVNDIEKGQYDLVVKEVDPAQALRSIDDVDFAVINGNYIANMGLKIIDSLIVEDTPAEHVVMVSILGKDQDQQWAKDLKKAYESKEFENYIKNEPLYDGFIFPKHWDN</sequence>
<gene>
    <name evidence="8" type="ORF">GCM10023338_21650</name>
</gene>
<dbReference type="EMBL" id="BAABKE010000008">
    <property type="protein sequence ID" value="GAA5103293.1"/>
    <property type="molecule type" value="Genomic_DNA"/>
</dbReference>
<proteinExistence type="inferred from homology"/>
<name>A0ABP9MYT4_9GAMM</name>
<evidence type="ECO:0000256" key="7">
    <source>
        <dbReference type="SAM" id="SignalP"/>
    </source>
</evidence>
<evidence type="ECO:0000313" key="8">
    <source>
        <dbReference type="EMBL" id="GAA5103293.1"/>
    </source>
</evidence>
<dbReference type="InterPro" id="IPR004872">
    <property type="entry name" value="Lipoprotein_NlpA"/>
</dbReference>
<keyword evidence="3 7" id="KW-0732">Signal</keyword>
<dbReference type="PANTHER" id="PTHR30429:SF0">
    <property type="entry name" value="METHIONINE-BINDING LIPOPROTEIN METQ"/>
    <property type="match status" value="1"/>
</dbReference>
<evidence type="ECO:0000256" key="3">
    <source>
        <dbReference type="ARBA" id="ARBA00022729"/>
    </source>
</evidence>
<dbReference type="SUPFAM" id="SSF53850">
    <property type="entry name" value="Periplasmic binding protein-like II"/>
    <property type="match status" value="1"/>
</dbReference>
<evidence type="ECO:0000256" key="4">
    <source>
        <dbReference type="ARBA" id="ARBA00023136"/>
    </source>
</evidence>
<accession>A0ABP9MYT4</accession>
<feature type="chain" id="PRO_5046733238" evidence="7">
    <location>
        <begin position="26"/>
        <end position="286"/>
    </location>
</feature>
<dbReference type="Proteomes" id="UP001500631">
    <property type="component" value="Unassembled WGS sequence"/>
</dbReference>
<evidence type="ECO:0000256" key="6">
    <source>
        <dbReference type="ARBA" id="ARBA00023288"/>
    </source>
</evidence>
<keyword evidence="4" id="KW-0472">Membrane</keyword>
<feature type="signal peptide" evidence="7">
    <location>
        <begin position="1"/>
        <end position="25"/>
    </location>
</feature>
<comment type="caution">
    <text evidence="8">The sequence shown here is derived from an EMBL/GenBank/DDBJ whole genome shotgun (WGS) entry which is preliminary data.</text>
</comment>
<evidence type="ECO:0000256" key="2">
    <source>
        <dbReference type="ARBA" id="ARBA00008973"/>
    </source>
</evidence>
<reference evidence="9" key="1">
    <citation type="journal article" date="2019" name="Int. J. Syst. Evol. Microbiol.">
        <title>The Global Catalogue of Microorganisms (GCM) 10K type strain sequencing project: providing services to taxonomists for standard genome sequencing and annotation.</title>
        <authorList>
            <consortium name="The Broad Institute Genomics Platform"/>
            <consortium name="The Broad Institute Genome Sequencing Center for Infectious Disease"/>
            <person name="Wu L."/>
            <person name="Ma J."/>
        </authorList>
    </citation>
    <scope>NUCLEOTIDE SEQUENCE [LARGE SCALE GENOMIC DNA]</scope>
    <source>
        <strain evidence="9">JCM 18424</strain>
    </source>
</reference>
<dbReference type="PROSITE" id="PS51257">
    <property type="entry name" value="PROKAR_LIPOPROTEIN"/>
    <property type="match status" value="1"/>
</dbReference>
<keyword evidence="9" id="KW-1185">Reference proteome</keyword>
<dbReference type="Gene3D" id="3.40.190.10">
    <property type="entry name" value="Periplasmic binding protein-like II"/>
    <property type="match status" value="2"/>
</dbReference>
<protein>
    <submittedName>
        <fullName evidence="8">MetQ/NlpA family ABC transporter substrate-binding protein</fullName>
    </submittedName>
</protein>
<keyword evidence="5" id="KW-0564">Palmitate</keyword>
<evidence type="ECO:0000256" key="5">
    <source>
        <dbReference type="ARBA" id="ARBA00023139"/>
    </source>
</evidence>
<comment type="subcellular location">
    <subcellularLocation>
        <location evidence="1">Membrane</location>
        <topology evidence="1">Lipid-anchor</topology>
    </subcellularLocation>
</comment>
<dbReference type="Pfam" id="PF03180">
    <property type="entry name" value="Lipoprotein_9"/>
    <property type="match status" value="1"/>
</dbReference>
<keyword evidence="6" id="KW-0449">Lipoprotein</keyword>
<evidence type="ECO:0000313" key="9">
    <source>
        <dbReference type="Proteomes" id="UP001500631"/>
    </source>
</evidence>
<organism evidence="8 9">
    <name type="scientific">Wohlfahrtiimonas larvae</name>
    <dbReference type="NCBI Taxonomy" id="1157986"/>
    <lineage>
        <taxon>Bacteria</taxon>
        <taxon>Pseudomonadati</taxon>
        <taxon>Pseudomonadota</taxon>
        <taxon>Gammaproteobacteria</taxon>
        <taxon>Cardiobacteriales</taxon>
        <taxon>Ignatzschineriaceae</taxon>
        <taxon>Wohlfahrtiimonas</taxon>
    </lineage>
</organism>
<evidence type="ECO:0000256" key="1">
    <source>
        <dbReference type="ARBA" id="ARBA00004635"/>
    </source>
</evidence>
<comment type="similarity">
    <text evidence="2">Belongs to the NlpA lipoprotein family.</text>
</comment>
<dbReference type="PANTHER" id="PTHR30429">
    <property type="entry name" value="D-METHIONINE-BINDING LIPOPROTEIN METQ"/>
    <property type="match status" value="1"/>
</dbReference>